<name>M3Y1R2_MUSPF</name>
<protein>
    <submittedName>
        <fullName evidence="1">Uncharacterized protein</fullName>
    </submittedName>
</protein>
<dbReference type="InParanoid" id="M3Y1R2"/>
<proteinExistence type="predicted"/>
<dbReference type="EMBL" id="AEYP01081620">
    <property type="status" value="NOT_ANNOTATED_CDS"/>
    <property type="molecule type" value="Genomic_DNA"/>
</dbReference>
<reference evidence="1" key="1">
    <citation type="submission" date="2024-06" db="UniProtKB">
        <authorList>
            <consortium name="Ensembl"/>
        </authorList>
    </citation>
    <scope>IDENTIFICATION</scope>
</reference>
<accession>M3Y1R2</accession>
<dbReference type="AlphaFoldDB" id="M3Y1R2"/>
<organism evidence="1">
    <name type="scientific">Mustela putorius furo</name>
    <name type="common">European domestic ferret</name>
    <name type="synonym">Mustela furo</name>
    <dbReference type="NCBI Taxonomy" id="9669"/>
    <lineage>
        <taxon>Eukaryota</taxon>
        <taxon>Metazoa</taxon>
        <taxon>Chordata</taxon>
        <taxon>Craniata</taxon>
        <taxon>Vertebrata</taxon>
        <taxon>Euteleostomi</taxon>
        <taxon>Mammalia</taxon>
        <taxon>Eutheria</taxon>
        <taxon>Laurasiatheria</taxon>
        <taxon>Carnivora</taxon>
        <taxon>Caniformia</taxon>
        <taxon>Musteloidea</taxon>
        <taxon>Mustelidae</taxon>
        <taxon>Mustelinae</taxon>
        <taxon>Mustela</taxon>
    </lineage>
</organism>
<dbReference type="Ensembl" id="ENSMPUT00000005351.1">
    <property type="protein sequence ID" value="ENSMPUP00000005263.1"/>
    <property type="gene ID" value="ENSMPUG00000005301.1"/>
</dbReference>
<evidence type="ECO:0000313" key="1">
    <source>
        <dbReference type="Ensembl" id="ENSMPUP00000005263.1"/>
    </source>
</evidence>
<sequence length="64" mass="7648">MATPLKDPETKISETYKLPKLKREEIENLNRFYVRKEIESIMKCLPTNKKSRAGWLLRRITLDI</sequence>
<dbReference type="HOGENOM" id="CLU_2867078_0_0_1"/>